<comment type="caution">
    <text evidence="2">The sequence shown here is derived from an EMBL/GenBank/DDBJ whole genome shotgun (WGS) entry which is preliminary data.</text>
</comment>
<keyword evidence="3" id="KW-1185">Reference proteome</keyword>
<proteinExistence type="predicted"/>
<evidence type="ECO:0000313" key="2">
    <source>
        <dbReference type="EMBL" id="MCI12014.1"/>
    </source>
</evidence>
<feature type="non-terminal residue" evidence="2">
    <location>
        <position position="80"/>
    </location>
</feature>
<dbReference type="AlphaFoldDB" id="A0A392PJM5"/>
<dbReference type="EMBL" id="LXQA010082402">
    <property type="protein sequence ID" value="MCI12014.1"/>
    <property type="molecule type" value="Genomic_DNA"/>
</dbReference>
<organism evidence="2 3">
    <name type="scientific">Trifolium medium</name>
    <dbReference type="NCBI Taxonomy" id="97028"/>
    <lineage>
        <taxon>Eukaryota</taxon>
        <taxon>Viridiplantae</taxon>
        <taxon>Streptophyta</taxon>
        <taxon>Embryophyta</taxon>
        <taxon>Tracheophyta</taxon>
        <taxon>Spermatophyta</taxon>
        <taxon>Magnoliopsida</taxon>
        <taxon>eudicotyledons</taxon>
        <taxon>Gunneridae</taxon>
        <taxon>Pentapetalae</taxon>
        <taxon>rosids</taxon>
        <taxon>fabids</taxon>
        <taxon>Fabales</taxon>
        <taxon>Fabaceae</taxon>
        <taxon>Papilionoideae</taxon>
        <taxon>50 kb inversion clade</taxon>
        <taxon>NPAAA clade</taxon>
        <taxon>Hologalegina</taxon>
        <taxon>IRL clade</taxon>
        <taxon>Trifolieae</taxon>
        <taxon>Trifolium</taxon>
    </lineage>
</organism>
<name>A0A392PJM5_9FABA</name>
<evidence type="ECO:0000256" key="1">
    <source>
        <dbReference type="SAM" id="Coils"/>
    </source>
</evidence>
<evidence type="ECO:0000313" key="3">
    <source>
        <dbReference type="Proteomes" id="UP000265520"/>
    </source>
</evidence>
<keyword evidence="1" id="KW-0175">Coiled coil</keyword>
<accession>A0A392PJM5</accession>
<sequence>MANTKELFIFSILFILLILDALIIKNEFSSFLEKLKSNLESMNEEKSRLSRKYEEDVAELKKMIAEYDEMKGNKKIHSNQ</sequence>
<dbReference type="Proteomes" id="UP000265520">
    <property type="component" value="Unassembled WGS sequence"/>
</dbReference>
<reference evidence="2 3" key="1">
    <citation type="journal article" date="2018" name="Front. Plant Sci.">
        <title>Red Clover (Trifolium pratense) and Zigzag Clover (T. medium) - A Picture of Genomic Similarities and Differences.</title>
        <authorList>
            <person name="Dluhosova J."/>
            <person name="Istvanek J."/>
            <person name="Nedelnik J."/>
            <person name="Repkova J."/>
        </authorList>
    </citation>
    <scope>NUCLEOTIDE SEQUENCE [LARGE SCALE GENOMIC DNA]</scope>
    <source>
        <strain evidence="3">cv. 10/8</strain>
        <tissue evidence="2">Leaf</tissue>
    </source>
</reference>
<protein>
    <submittedName>
        <fullName evidence="2">Uncharacterized protein</fullName>
    </submittedName>
</protein>
<feature type="coiled-coil region" evidence="1">
    <location>
        <begin position="25"/>
        <end position="70"/>
    </location>
</feature>